<protein>
    <submittedName>
        <fullName evidence="2">Uncharacterized protein</fullName>
    </submittedName>
</protein>
<sequence length="127" mass="13129">MRSEPPPDLPPRLTGAWVPPVALLSIAAGALLAVFVYPLVLLVVGIVLVGASPLWTASERSLAVLGLPLVIGAPLWASLLVDRFGAGEVTGGAWGFVVPACVGLGFVIVAMLWIRGRAARVRLRASG</sequence>
<gene>
    <name evidence="2" type="ORF">HALOF300_02632</name>
</gene>
<dbReference type="EMBL" id="CACRYJ010000035">
    <property type="protein sequence ID" value="VZO37640.1"/>
    <property type="molecule type" value="Genomic_DNA"/>
</dbReference>
<feature type="transmembrane region" description="Helical" evidence="1">
    <location>
        <begin position="20"/>
        <end position="50"/>
    </location>
</feature>
<name>A0A7M4DKG9_9MICO</name>
<proteinExistence type="predicted"/>
<dbReference type="RefSeq" id="WP_156741372.1">
    <property type="nucleotide sequence ID" value="NZ_CACRYJ010000035.1"/>
</dbReference>
<accession>A0A7M4DKG9</accession>
<dbReference type="Proteomes" id="UP000419743">
    <property type="component" value="Unassembled WGS sequence"/>
</dbReference>
<feature type="transmembrane region" description="Helical" evidence="1">
    <location>
        <begin position="93"/>
        <end position="114"/>
    </location>
</feature>
<evidence type="ECO:0000256" key="1">
    <source>
        <dbReference type="SAM" id="Phobius"/>
    </source>
</evidence>
<keyword evidence="1" id="KW-0472">Membrane</keyword>
<reference evidence="2 3" key="1">
    <citation type="submission" date="2019-11" db="EMBL/GenBank/DDBJ databases">
        <authorList>
            <person name="Criscuolo A."/>
        </authorList>
    </citation>
    <scope>NUCLEOTIDE SEQUENCE [LARGE SCALE GENOMIC DNA]</scope>
    <source>
        <strain evidence="2">CIP111667</strain>
    </source>
</reference>
<keyword evidence="3" id="KW-1185">Reference proteome</keyword>
<feature type="transmembrane region" description="Helical" evidence="1">
    <location>
        <begin position="62"/>
        <end position="81"/>
    </location>
</feature>
<evidence type="ECO:0000313" key="2">
    <source>
        <dbReference type="EMBL" id="VZO37640.1"/>
    </source>
</evidence>
<keyword evidence="1" id="KW-1133">Transmembrane helix</keyword>
<keyword evidence="1" id="KW-0812">Transmembrane</keyword>
<organism evidence="2 3">
    <name type="scientific">Occultella aeris</name>
    <dbReference type="NCBI Taxonomy" id="2761496"/>
    <lineage>
        <taxon>Bacteria</taxon>
        <taxon>Bacillati</taxon>
        <taxon>Actinomycetota</taxon>
        <taxon>Actinomycetes</taxon>
        <taxon>Micrococcales</taxon>
        <taxon>Ruaniaceae</taxon>
        <taxon>Occultella</taxon>
    </lineage>
</organism>
<dbReference type="AlphaFoldDB" id="A0A7M4DKG9"/>
<comment type="caution">
    <text evidence="2">The sequence shown here is derived from an EMBL/GenBank/DDBJ whole genome shotgun (WGS) entry which is preliminary data.</text>
</comment>
<evidence type="ECO:0000313" key="3">
    <source>
        <dbReference type="Proteomes" id="UP000419743"/>
    </source>
</evidence>